<gene>
    <name evidence="2" type="ORF">PLEPLA_LOCUS15769</name>
</gene>
<name>A0A9N7U9S3_PLEPL</name>
<keyword evidence="3" id="KW-1185">Reference proteome</keyword>
<comment type="caution">
    <text evidence="2">The sequence shown here is derived from an EMBL/GenBank/DDBJ whole genome shotgun (WGS) entry which is preliminary data.</text>
</comment>
<feature type="region of interest" description="Disordered" evidence="1">
    <location>
        <begin position="1"/>
        <end position="55"/>
    </location>
</feature>
<organism evidence="2 3">
    <name type="scientific">Pleuronectes platessa</name>
    <name type="common">European plaice</name>
    <dbReference type="NCBI Taxonomy" id="8262"/>
    <lineage>
        <taxon>Eukaryota</taxon>
        <taxon>Metazoa</taxon>
        <taxon>Chordata</taxon>
        <taxon>Craniata</taxon>
        <taxon>Vertebrata</taxon>
        <taxon>Euteleostomi</taxon>
        <taxon>Actinopterygii</taxon>
        <taxon>Neopterygii</taxon>
        <taxon>Teleostei</taxon>
        <taxon>Neoteleostei</taxon>
        <taxon>Acanthomorphata</taxon>
        <taxon>Carangaria</taxon>
        <taxon>Pleuronectiformes</taxon>
        <taxon>Pleuronectoidei</taxon>
        <taxon>Pleuronectidae</taxon>
        <taxon>Pleuronectes</taxon>
    </lineage>
</organism>
<accession>A0A9N7U9S3</accession>
<dbReference type="AlphaFoldDB" id="A0A9N7U9S3"/>
<proteinExistence type="predicted"/>
<feature type="compositionally biased region" description="Basic and acidic residues" evidence="1">
    <location>
        <begin position="26"/>
        <end position="45"/>
    </location>
</feature>
<dbReference type="Proteomes" id="UP001153269">
    <property type="component" value="Unassembled WGS sequence"/>
</dbReference>
<dbReference type="EMBL" id="CADEAL010001001">
    <property type="protein sequence ID" value="CAB1427824.1"/>
    <property type="molecule type" value="Genomic_DNA"/>
</dbReference>
<reference evidence="2" key="1">
    <citation type="submission" date="2020-03" db="EMBL/GenBank/DDBJ databases">
        <authorList>
            <person name="Weist P."/>
        </authorList>
    </citation>
    <scope>NUCLEOTIDE SEQUENCE</scope>
</reference>
<sequence length="108" mass="12011">MTLQSREKSKSGGSGTSISSPAGTRDSSRSHELEKKEKQTKKEEPFVSSTRRQRSVLHHYTANKNQGLASFESDTEALASQGNLYRWTVGGTERQSAYRKMEETAAEV</sequence>
<evidence type="ECO:0000256" key="1">
    <source>
        <dbReference type="SAM" id="MobiDB-lite"/>
    </source>
</evidence>
<feature type="compositionally biased region" description="Basic and acidic residues" evidence="1">
    <location>
        <begin position="1"/>
        <end position="10"/>
    </location>
</feature>
<protein>
    <submittedName>
        <fullName evidence="2">Uncharacterized protein</fullName>
    </submittedName>
</protein>
<evidence type="ECO:0000313" key="3">
    <source>
        <dbReference type="Proteomes" id="UP001153269"/>
    </source>
</evidence>
<evidence type="ECO:0000313" key="2">
    <source>
        <dbReference type="EMBL" id="CAB1427824.1"/>
    </source>
</evidence>